<dbReference type="Pfam" id="PF00211">
    <property type="entry name" value="Guanylate_cyc"/>
    <property type="match status" value="1"/>
</dbReference>
<dbReference type="GeneID" id="20232010"/>
<dbReference type="OrthoDB" id="6127067at2759"/>
<proteinExistence type="predicted"/>
<dbReference type="GO" id="GO:0038060">
    <property type="term" value="P:nitric oxide-cGMP-mediated signaling"/>
    <property type="evidence" value="ECO:0007669"/>
    <property type="project" value="TreeGrafter"/>
</dbReference>
<dbReference type="PANTHER" id="PTHR45655:SF10">
    <property type="entry name" value="SOLUBLE GUANYLATE CYCLASE 88E"/>
    <property type="match status" value="1"/>
</dbReference>
<keyword evidence="3" id="KW-0456">Lyase</keyword>
<evidence type="ECO:0000256" key="1">
    <source>
        <dbReference type="ARBA" id="ARBA00012202"/>
    </source>
</evidence>
<dbReference type="Gene3D" id="6.10.250.780">
    <property type="match status" value="1"/>
</dbReference>
<dbReference type="InterPro" id="IPR011645">
    <property type="entry name" value="HNOB_dom_associated"/>
</dbReference>
<dbReference type="GO" id="GO:0004383">
    <property type="term" value="F:guanylate cyclase activity"/>
    <property type="evidence" value="ECO:0007669"/>
    <property type="project" value="UniProtKB-EC"/>
</dbReference>
<reference evidence="6 7" key="1">
    <citation type="journal article" date="2013" name="Nature">
        <title>Insights into bilaterian evolution from three spiralian genomes.</title>
        <authorList>
            <person name="Simakov O."/>
            <person name="Marletaz F."/>
            <person name="Cho S.J."/>
            <person name="Edsinger-Gonzales E."/>
            <person name="Havlak P."/>
            <person name="Hellsten U."/>
            <person name="Kuo D.H."/>
            <person name="Larsson T."/>
            <person name="Lv J."/>
            <person name="Arendt D."/>
            <person name="Savage R."/>
            <person name="Osoegawa K."/>
            <person name="de Jong P."/>
            <person name="Grimwood J."/>
            <person name="Chapman J.A."/>
            <person name="Shapiro H."/>
            <person name="Aerts A."/>
            <person name="Otillar R.P."/>
            <person name="Terry A.Y."/>
            <person name="Boore J.L."/>
            <person name="Grigoriev I.V."/>
            <person name="Lindberg D.R."/>
            <person name="Seaver E.C."/>
            <person name="Weisblat D.A."/>
            <person name="Putnam N.H."/>
            <person name="Rokhsar D.S."/>
        </authorList>
    </citation>
    <scope>NUCLEOTIDE SEQUENCE [LARGE SCALE GENOMIC DNA]</scope>
</reference>
<dbReference type="HOGENOM" id="CLU_2078916_0_0_1"/>
<dbReference type="EC" id="4.6.1.2" evidence="1"/>
<evidence type="ECO:0000256" key="4">
    <source>
        <dbReference type="ARBA" id="ARBA00023293"/>
    </source>
</evidence>
<evidence type="ECO:0000256" key="3">
    <source>
        <dbReference type="ARBA" id="ARBA00023239"/>
    </source>
</evidence>
<protein>
    <recommendedName>
        <fullName evidence="1">guanylate cyclase</fullName>
        <ecNumber evidence="1">4.6.1.2</ecNumber>
    </recommendedName>
</protein>
<dbReference type="PANTHER" id="PTHR45655">
    <property type="entry name" value="GUANYLATE CYCLASE SOLUBLE SUBUNIT BETA-2"/>
    <property type="match status" value="1"/>
</dbReference>
<dbReference type="InterPro" id="IPR001054">
    <property type="entry name" value="A/G_cyclase"/>
</dbReference>
<dbReference type="SUPFAM" id="SSF55073">
    <property type="entry name" value="Nucleotide cyclase"/>
    <property type="match status" value="1"/>
</dbReference>
<dbReference type="OMA" id="CEVFANV"/>
<accession>V3ZKM1</accession>
<dbReference type="STRING" id="225164.V3ZKM1"/>
<dbReference type="GO" id="GO:0070482">
    <property type="term" value="P:response to oxygen levels"/>
    <property type="evidence" value="ECO:0007669"/>
    <property type="project" value="TreeGrafter"/>
</dbReference>
<dbReference type="KEGG" id="lgi:LOTGIDRAFT_121720"/>
<dbReference type="PROSITE" id="PS50125">
    <property type="entry name" value="GUANYLATE_CYCLASE_2"/>
    <property type="match status" value="1"/>
</dbReference>
<sequence length="118" mass="13762">QEQEKSRLLEQSMQLLNIEMKRTDALLYQMIPKSVADRLRKGEPSGNTCEVFENVTILFSDVVGFTTICSRISPMEVVCLLNAMYTKFDQLSEKHNVYKVRRSIMNLIIFFYCKKNVN</sequence>
<dbReference type="GO" id="GO:0008074">
    <property type="term" value="C:guanylate cyclase complex, soluble"/>
    <property type="evidence" value="ECO:0007669"/>
    <property type="project" value="TreeGrafter"/>
</dbReference>
<dbReference type="Proteomes" id="UP000030746">
    <property type="component" value="Unassembled WGS sequence"/>
</dbReference>
<gene>
    <name evidence="6" type="ORF">LOTGIDRAFT_121720</name>
</gene>
<feature type="non-terminal residue" evidence="6">
    <location>
        <position position="1"/>
    </location>
</feature>
<dbReference type="Pfam" id="PF07701">
    <property type="entry name" value="HNOBA"/>
    <property type="match status" value="1"/>
</dbReference>
<organism evidence="6 7">
    <name type="scientific">Lottia gigantea</name>
    <name type="common">Giant owl limpet</name>
    <dbReference type="NCBI Taxonomy" id="225164"/>
    <lineage>
        <taxon>Eukaryota</taxon>
        <taxon>Metazoa</taxon>
        <taxon>Spiralia</taxon>
        <taxon>Lophotrochozoa</taxon>
        <taxon>Mollusca</taxon>
        <taxon>Gastropoda</taxon>
        <taxon>Patellogastropoda</taxon>
        <taxon>Lottioidea</taxon>
        <taxon>Lottiidae</taxon>
        <taxon>Lottia</taxon>
    </lineage>
</organism>
<dbReference type="AlphaFoldDB" id="V3ZKM1"/>
<dbReference type="RefSeq" id="XP_009057543.1">
    <property type="nucleotide sequence ID" value="XM_009059295.1"/>
</dbReference>
<keyword evidence="2" id="KW-0547">Nucleotide-binding</keyword>
<dbReference type="EMBL" id="KB202199">
    <property type="protein sequence ID" value="ESO91873.1"/>
    <property type="molecule type" value="Genomic_DNA"/>
</dbReference>
<dbReference type="SMART" id="SM00044">
    <property type="entry name" value="CYCc"/>
    <property type="match status" value="1"/>
</dbReference>
<dbReference type="Gene3D" id="3.30.70.1230">
    <property type="entry name" value="Nucleotide cyclase"/>
    <property type="match status" value="1"/>
</dbReference>
<evidence type="ECO:0000256" key="2">
    <source>
        <dbReference type="ARBA" id="ARBA00022741"/>
    </source>
</evidence>
<evidence type="ECO:0000313" key="7">
    <source>
        <dbReference type="Proteomes" id="UP000030746"/>
    </source>
</evidence>
<dbReference type="CTD" id="20232010"/>
<dbReference type="InterPro" id="IPR029787">
    <property type="entry name" value="Nucleotide_cyclase"/>
</dbReference>
<evidence type="ECO:0000259" key="5">
    <source>
        <dbReference type="PROSITE" id="PS50125"/>
    </source>
</evidence>
<keyword evidence="4" id="KW-0141">cGMP biosynthesis</keyword>
<dbReference type="GO" id="GO:0000166">
    <property type="term" value="F:nucleotide binding"/>
    <property type="evidence" value="ECO:0007669"/>
    <property type="project" value="UniProtKB-KW"/>
</dbReference>
<keyword evidence="7" id="KW-1185">Reference proteome</keyword>
<feature type="domain" description="Guanylate cyclase" evidence="5">
    <location>
        <begin position="56"/>
        <end position="101"/>
    </location>
</feature>
<name>V3ZKM1_LOTGI</name>
<evidence type="ECO:0000313" key="6">
    <source>
        <dbReference type="EMBL" id="ESO91873.1"/>
    </source>
</evidence>